<evidence type="ECO:0000256" key="1">
    <source>
        <dbReference type="ARBA" id="ARBA00022676"/>
    </source>
</evidence>
<feature type="binding site" evidence="4">
    <location>
        <begin position="93"/>
        <end position="97"/>
    </location>
    <ligand>
        <name>substrate</name>
    </ligand>
</feature>
<evidence type="ECO:0000256" key="3">
    <source>
        <dbReference type="ARBA" id="ARBA00022694"/>
    </source>
</evidence>
<dbReference type="InterPro" id="IPR002616">
    <property type="entry name" value="tRNA_ribo_trans-like"/>
</dbReference>
<comment type="subunit">
    <text evidence="4">Homodimer. Within each dimer, one monomer is responsible for RNA recognition and catalysis, while the other monomer binds to the replacement base PreQ1.</text>
</comment>
<reference evidence="6" key="1">
    <citation type="submission" date="2020-05" db="EMBL/GenBank/DDBJ databases">
        <title>High-Quality Genomes of Partial-Nitritation/Anammox System by Hierarchical Clustering Based Hybrid Assembly.</title>
        <authorList>
            <person name="Liu L."/>
            <person name="Wang Y."/>
            <person name="Che Y."/>
            <person name="Chen Y."/>
            <person name="Xia Y."/>
            <person name="Luo R."/>
            <person name="Cheng S.H."/>
            <person name="Zheng C."/>
            <person name="Zhang T."/>
        </authorList>
    </citation>
    <scope>NUCLEOTIDE SEQUENCE</scope>
    <source>
        <strain evidence="6">H1_PAT1</strain>
    </source>
</reference>
<evidence type="ECO:0000313" key="6">
    <source>
        <dbReference type="EMBL" id="MBE7524872.1"/>
    </source>
</evidence>
<evidence type="ECO:0000259" key="5">
    <source>
        <dbReference type="Pfam" id="PF01702"/>
    </source>
</evidence>
<dbReference type="GO" id="GO:0005737">
    <property type="term" value="C:cytoplasm"/>
    <property type="evidence" value="ECO:0007669"/>
    <property type="project" value="TreeGrafter"/>
</dbReference>
<comment type="caution">
    <text evidence="6">The sequence shown here is derived from an EMBL/GenBank/DDBJ whole genome shotgun (WGS) entry which is preliminary data.</text>
</comment>
<dbReference type="InterPro" id="IPR036511">
    <property type="entry name" value="TGT-like_sf"/>
</dbReference>
<evidence type="ECO:0000256" key="2">
    <source>
        <dbReference type="ARBA" id="ARBA00022679"/>
    </source>
</evidence>
<feature type="active site" description="Nucleophile" evidence="4">
    <location>
        <position position="273"/>
    </location>
</feature>
<keyword evidence="1 4" id="KW-0328">Glycosyltransferase</keyword>
<dbReference type="EMBL" id="JABTTY010000001">
    <property type="protein sequence ID" value="MBE7524872.1"/>
    <property type="molecule type" value="Genomic_DNA"/>
</dbReference>
<sequence>MFDSSFHLTASAGPLGRRGILSTAHGELFTPFFMPIATRAAVKTLSSADIERLGSPILLSNTFHLMLRPGMEVMEQMAGLHAFMSWNGAILTDSGGFQVFSLADRKKITEDGVFFQSPIDGAKLVMTPELSMQIQRTLGSDIVMCFDDVIGLPAERAEVEEAMERSLRWAKRCKDEFERTKEGSRNPDAQLFGIIQGGTDIELRKRSVEGMLKIGCNGYAIGGLSVGEPFEDAIKVIDEILPMLPQDKPRYFMGGAQPDQIVEYVKRGIDMFDCVLPTRNARHGHVYRWGEGAGSRESGVGKYEVVNVTNAKWRGSKEPIAKLGAQHMAHGSGGRFEEELSRYSMGYLHHLFDTKEMLAYRLATIANLMFYLDLFSRIRQKH</sequence>
<feature type="binding site" evidence="4">
    <location>
        <position position="223"/>
    </location>
    <ligand>
        <name>substrate</name>
    </ligand>
</feature>
<keyword evidence="2 4" id="KW-0808">Transferase</keyword>
<feature type="domain" description="tRNA-guanine(15) transglycosylase-like" evidence="5">
    <location>
        <begin position="16"/>
        <end position="380"/>
    </location>
</feature>
<evidence type="ECO:0000313" key="7">
    <source>
        <dbReference type="Proteomes" id="UP000710385"/>
    </source>
</evidence>
<feature type="region of interest" description="RNA binding; important for wobble base 34 recognition" evidence="4">
    <location>
        <begin position="278"/>
        <end position="282"/>
    </location>
</feature>
<dbReference type="NCBIfam" id="TIGR00449">
    <property type="entry name" value="tgt_general"/>
    <property type="match status" value="1"/>
</dbReference>
<keyword evidence="3 4" id="KW-0819">tRNA processing</keyword>
<name>A0A928Y5V2_UNCKA</name>
<comment type="pathway">
    <text evidence="4">tRNA modification; tRNA-queuosine biosynthesis.</text>
</comment>
<dbReference type="InterPro" id="IPR004803">
    <property type="entry name" value="TGT"/>
</dbReference>
<dbReference type="HAMAP" id="MF_00168">
    <property type="entry name" value="Q_tRNA_Tgt"/>
    <property type="match status" value="1"/>
</dbReference>
<feature type="binding site" evidence="4">
    <location>
        <position position="196"/>
    </location>
    <ligand>
        <name>substrate</name>
    </ligand>
</feature>
<dbReference type="GO" id="GO:0008479">
    <property type="term" value="F:tRNA-guanosine(34) queuine transglycosylase activity"/>
    <property type="evidence" value="ECO:0007669"/>
    <property type="project" value="UniProtKB-UniRule"/>
</dbReference>
<comment type="caution">
    <text evidence="4">Lacks conserved residue(s) required for the propagation of feature annotation.</text>
</comment>
<dbReference type="PANTHER" id="PTHR46499:SF1">
    <property type="entry name" value="QUEUINE TRNA-RIBOSYLTRANSFERASE"/>
    <property type="match status" value="1"/>
</dbReference>
<dbReference type="Gene3D" id="3.20.20.105">
    <property type="entry name" value="Queuine tRNA-ribosyltransferase-like"/>
    <property type="match status" value="1"/>
</dbReference>
<dbReference type="Pfam" id="PF01702">
    <property type="entry name" value="TGT"/>
    <property type="match status" value="1"/>
</dbReference>
<protein>
    <recommendedName>
        <fullName evidence="4">Queuine tRNA-ribosyltransferase</fullName>
        <ecNumber evidence="4">2.4.2.29</ecNumber>
    </recommendedName>
    <alternativeName>
        <fullName evidence="4">Guanine insertion enzyme</fullName>
    </alternativeName>
    <alternativeName>
        <fullName evidence="4">tRNA-guanine transglycosylase</fullName>
    </alternativeName>
</protein>
<feature type="binding site" evidence="4">
    <location>
        <position position="147"/>
    </location>
    <ligand>
        <name>substrate</name>
    </ligand>
</feature>
<dbReference type="InterPro" id="IPR050076">
    <property type="entry name" value="ArchSynthase1/Queuine_TRR"/>
</dbReference>
<dbReference type="SUPFAM" id="SSF51713">
    <property type="entry name" value="tRNA-guanine transglycosylase"/>
    <property type="match status" value="1"/>
</dbReference>
<dbReference type="PANTHER" id="PTHR46499">
    <property type="entry name" value="QUEUINE TRNA-RIBOSYLTRANSFERASE"/>
    <property type="match status" value="1"/>
</dbReference>
<dbReference type="GO" id="GO:0008616">
    <property type="term" value="P:tRNA queuosine(34) biosynthetic process"/>
    <property type="evidence" value="ECO:0007669"/>
    <property type="project" value="UniProtKB-UniRule"/>
</dbReference>
<organism evidence="6 7">
    <name type="scientific">candidate division WWE3 bacterium</name>
    <dbReference type="NCBI Taxonomy" id="2053526"/>
    <lineage>
        <taxon>Bacteria</taxon>
        <taxon>Katanobacteria</taxon>
    </lineage>
</organism>
<proteinExistence type="inferred from homology"/>
<evidence type="ECO:0000256" key="4">
    <source>
        <dbReference type="HAMAP-Rule" id="MF_00168"/>
    </source>
</evidence>
<dbReference type="AlphaFoldDB" id="A0A928Y5V2"/>
<comment type="catalytic activity">
    <reaction evidence="4">
        <text>7-aminomethyl-7-carbaguanine + guanosine(34) in tRNA = 7-aminomethyl-7-carbaguanosine(34) in tRNA + guanine</text>
        <dbReference type="Rhea" id="RHEA:24104"/>
        <dbReference type="Rhea" id="RHEA-COMP:10341"/>
        <dbReference type="Rhea" id="RHEA-COMP:10342"/>
        <dbReference type="ChEBI" id="CHEBI:16235"/>
        <dbReference type="ChEBI" id="CHEBI:58703"/>
        <dbReference type="ChEBI" id="CHEBI:74269"/>
        <dbReference type="ChEBI" id="CHEBI:82833"/>
        <dbReference type="EC" id="2.4.2.29"/>
    </reaction>
</comment>
<accession>A0A928Y5V2</accession>
<dbReference type="NCBIfam" id="TIGR00430">
    <property type="entry name" value="Q_tRNA_tgt"/>
    <property type="match status" value="1"/>
</dbReference>
<feature type="active site" description="Proton acceptor" evidence="4">
    <location>
        <position position="93"/>
    </location>
</feature>
<dbReference type="EC" id="2.4.2.29" evidence="4"/>
<keyword evidence="4" id="KW-0671">Queuosine biosynthesis</keyword>
<comment type="similarity">
    <text evidence="4">Belongs to the queuine tRNA-ribosyltransferase family.</text>
</comment>
<comment type="function">
    <text evidence="4">Catalyzes the base-exchange of a guanine (G) residue with the queuine precursor 7-aminomethyl-7-deazaguanine (PreQ1) at position 34 (anticodon wobble position) in tRNAs with GU(N) anticodons (tRNA-Asp, -Asn, -His and -Tyr). Catalysis occurs through a double-displacement mechanism. The nucleophile active site attacks the C1' of nucleotide 34 to detach the guanine base from the RNA, forming a covalent enzyme-RNA intermediate. The proton acceptor active site deprotonates the incoming PreQ1, allowing a nucleophilic attack on the C1' of the ribose to form the product. After dissociation, two additional enzymatic reactions on the tRNA convert PreQ1 to queuine (Q), resulting in the hypermodified nucleoside queuosine (7-(((4,5-cis-dihydroxy-2-cyclopenten-1-yl)amino)methyl)-7-deazaguanosine).</text>
</comment>
<dbReference type="Proteomes" id="UP000710385">
    <property type="component" value="Unassembled WGS sequence"/>
</dbReference>
<gene>
    <name evidence="4 6" type="primary">tgt</name>
    <name evidence="6" type="ORF">HS096_00520</name>
</gene>